<dbReference type="EMBL" id="QHLZ01000008">
    <property type="protein sequence ID" value="PXA64725.1"/>
    <property type="molecule type" value="Genomic_DNA"/>
</dbReference>
<evidence type="ECO:0000313" key="3">
    <source>
        <dbReference type="Proteomes" id="UP000246303"/>
    </source>
</evidence>
<evidence type="ECO:0000313" key="2">
    <source>
        <dbReference type="EMBL" id="PXA64725.1"/>
    </source>
</evidence>
<sequence>MSIDPRTALSALTTALEEHLVAASARRGEEDPIVEATFLGIIDAFEAYEEALFDAFDEVTPLVIYGEDGDDGEFDDDDFDGDGTSDNSDNGSDSAQNGPISD</sequence>
<reference evidence="2 3" key="1">
    <citation type="submission" date="2018-05" db="EMBL/GenBank/DDBJ databases">
        <title>Genetic diversity of glacier-inhabiting Cryobacterium bacteria in China and description of Cryobacterium mengkeensis sp. nov. and Arthrobacter glacialis sp. nov.</title>
        <authorList>
            <person name="Liu Q."/>
            <person name="Xin Y.-H."/>
        </authorList>
    </citation>
    <scope>NUCLEOTIDE SEQUENCE [LARGE SCALE GENOMIC DNA]</scope>
    <source>
        <strain evidence="2 3">GP3</strain>
    </source>
</reference>
<dbReference type="Proteomes" id="UP000246303">
    <property type="component" value="Unassembled WGS sequence"/>
</dbReference>
<dbReference type="OrthoDB" id="3268659at2"/>
<protein>
    <recommendedName>
        <fullName evidence="4">Dehydrogenase</fullName>
    </recommendedName>
</protein>
<organism evidence="2 3">
    <name type="scientific">Arthrobacter psychrochitiniphilus</name>
    <dbReference type="NCBI Taxonomy" id="291045"/>
    <lineage>
        <taxon>Bacteria</taxon>
        <taxon>Bacillati</taxon>
        <taxon>Actinomycetota</taxon>
        <taxon>Actinomycetes</taxon>
        <taxon>Micrococcales</taxon>
        <taxon>Micrococcaceae</taxon>
        <taxon>Arthrobacter</taxon>
    </lineage>
</organism>
<dbReference type="RefSeq" id="WP_110106754.1">
    <property type="nucleotide sequence ID" value="NZ_JACBZZ010000001.1"/>
</dbReference>
<evidence type="ECO:0000256" key="1">
    <source>
        <dbReference type="SAM" id="MobiDB-lite"/>
    </source>
</evidence>
<feature type="compositionally biased region" description="Acidic residues" evidence="1">
    <location>
        <begin position="67"/>
        <end position="83"/>
    </location>
</feature>
<comment type="caution">
    <text evidence="2">The sequence shown here is derived from an EMBL/GenBank/DDBJ whole genome shotgun (WGS) entry which is preliminary data.</text>
</comment>
<name>A0A2V3DP54_9MICC</name>
<dbReference type="AlphaFoldDB" id="A0A2V3DP54"/>
<evidence type="ECO:0008006" key="4">
    <source>
        <dbReference type="Google" id="ProtNLM"/>
    </source>
</evidence>
<keyword evidence="3" id="KW-1185">Reference proteome</keyword>
<feature type="region of interest" description="Disordered" evidence="1">
    <location>
        <begin position="65"/>
        <end position="102"/>
    </location>
</feature>
<gene>
    <name evidence="2" type="ORF">CVS29_12925</name>
</gene>
<feature type="compositionally biased region" description="Low complexity" evidence="1">
    <location>
        <begin position="84"/>
        <end position="94"/>
    </location>
</feature>
<accession>A0A2V3DP54</accession>
<proteinExistence type="predicted"/>